<organism evidence="3 4">
    <name type="scientific">Sinorhizobium chiapasense</name>
    <dbReference type="NCBI Taxonomy" id="501572"/>
    <lineage>
        <taxon>Bacteria</taxon>
        <taxon>Pseudomonadati</taxon>
        <taxon>Pseudomonadota</taxon>
        <taxon>Alphaproteobacteria</taxon>
        <taxon>Hyphomicrobiales</taxon>
        <taxon>Rhizobiaceae</taxon>
        <taxon>Sinorhizobium/Ensifer group</taxon>
        <taxon>Sinorhizobium</taxon>
    </lineage>
</organism>
<accession>A0ABZ2BAY6</accession>
<sequence>MTEKLQQAVAAYLSAIDSEPEKDIWDTWDGKPAKGAEKTSSDAAWADHGQRVEACLTDVRAALATPPSAPPERRDEQEDIEHLRERLFEAEEIIKERNDRLALVDRISDLLGLPQDQELDQVAFELWFSKTIGPERRDAPEPVAWRLVGSSAVTTDKDIIERWRLACPDREIIPLYASPPSDGELVRMREAAIRKAGQVAIDGIIDGWSDRISMPDNNELADYLTRIVDACARAALSAKETDRG</sequence>
<keyword evidence="4" id="KW-1185">Reference proteome</keyword>
<evidence type="ECO:0000313" key="4">
    <source>
        <dbReference type="Proteomes" id="UP001432360"/>
    </source>
</evidence>
<protein>
    <submittedName>
        <fullName evidence="3">Uncharacterized protein</fullName>
    </submittedName>
</protein>
<name>A0ABZ2BAY6_9HYPH</name>
<evidence type="ECO:0000256" key="1">
    <source>
        <dbReference type="SAM" id="Coils"/>
    </source>
</evidence>
<gene>
    <name evidence="3" type="ORF">RB548_04435</name>
</gene>
<evidence type="ECO:0000256" key="2">
    <source>
        <dbReference type="SAM" id="MobiDB-lite"/>
    </source>
</evidence>
<evidence type="ECO:0000313" key="3">
    <source>
        <dbReference type="EMBL" id="WVT04666.1"/>
    </source>
</evidence>
<feature type="compositionally biased region" description="Basic and acidic residues" evidence="2">
    <location>
        <begin position="23"/>
        <end position="40"/>
    </location>
</feature>
<dbReference type="Proteomes" id="UP001432360">
    <property type="component" value="Chromosome"/>
</dbReference>
<keyword evidence="1" id="KW-0175">Coiled coil</keyword>
<proteinExistence type="predicted"/>
<reference evidence="3" key="1">
    <citation type="submission" date="2023-08" db="EMBL/GenBank/DDBJ databases">
        <title>Complete genome sequence of Sinorhizobium chiapanecum ITTG S70 isolated from Acaciella angustissima nodules in Chiapas-Mexico.</title>
        <authorList>
            <person name="Rincon-Rosales R."/>
            <person name="Rogel M.A."/>
            <person name="Rincon-Medina C.I."/>
            <person name="Guerrero G."/>
            <person name="Manzano-Gomez L.A."/>
            <person name="Lopez-Lopez A."/>
            <person name="Rincon Molina F.A."/>
            <person name="Martinez-Romero E."/>
        </authorList>
    </citation>
    <scope>NUCLEOTIDE SEQUENCE</scope>
    <source>
        <strain evidence="3">ITTG S70</strain>
    </source>
</reference>
<feature type="region of interest" description="Disordered" evidence="2">
    <location>
        <begin position="23"/>
        <end position="46"/>
    </location>
</feature>
<dbReference type="RefSeq" id="WP_331373827.1">
    <property type="nucleotide sequence ID" value="NZ_CP133148.1"/>
</dbReference>
<feature type="coiled-coil region" evidence="1">
    <location>
        <begin position="73"/>
        <end position="100"/>
    </location>
</feature>
<dbReference type="EMBL" id="CP133148">
    <property type="protein sequence ID" value="WVT04666.1"/>
    <property type="molecule type" value="Genomic_DNA"/>
</dbReference>